<proteinExistence type="predicted"/>
<dbReference type="Proteomes" id="UP000230423">
    <property type="component" value="Unassembled WGS sequence"/>
</dbReference>
<feature type="non-terminal residue" evidence="2">
    <location>
        <position position="90"/>
    </location>
</feature>
<keyword evidence="1" id="KW-0175">Coiled coil</keyword>
<reference evidence="2 3" key="1">
    <citation type="submission" date="2015-09" db="EMBL/GenBank/DDBJ databases">
        <title>Draft genome of the parasitic nematode Teladorsagia circumcincta isolate WARC Sus (inbred).</title>
        <authorList>
            <person name="Mitreva M."/>
        </authorList>
    </citation>
    <scope>NUCLEOTIDE SEQUENCE [LARGE SCALE GENOMIC DNA]</scope>
    <source>
        <strain evidence="2 3">S</strain>
    </source>
</reference>
<dbReference type="AlphaFoldDB" id="A0A2G9TBB5"/>
<keyword evidence="3" id="KW-1185">Reference proteome</keyword>
<dbReference type="PANTHER" id="PTHR15742:SF5">
    <property type="entry name" value="GIRDIN"/>
    <property type="match status" value="1"/>
</dbReference>
<dbReference type="EMBL" id="KZ388155">
    <property type="protein sequence ID" value="PIO55188.1"/>
    <property type="molecule type" value="Genomic_DNA"/>
</dbReference>
<dbReference type="PANTHER" id="PTHR15742">
    <property type="entry name" value="GIRDIN"/>
    <property type="match status" value="1"/>
</dbReference>
<evidence type="ECO:0000313" key="3">
    <source>
        <dbReference type="Proteomes" id="UP000230423"/>
    </source>
</evidence>
<evidence type="ECO:0000313" key="2">
    <source>
        <dbReference type="EMBL" id="PIO55188.1"/>
    </source>
</evidence>
<dbReference type="InterPro" id="IPR049885">
    <property type="entry name" value="MTCL1-3"/>
</dbReference>
<feature type="non-terminal residue" evidence="2">
    <location>
        <position position="1"/>
    </location>
</feature>
<name>A0A2G9TBB5_TELCI</name>
<accession>A0A2G9TBB5</accession>
<organism evidence="2 3">
    <name type="scientific">Teladorsagia circumcincta</name>
    <name type="common">Brown stomach worm</name>
    <name type="synonym">Ostertagia circumcincta</name>
    <dbReference type="NCBI Taxonomy" id="45464"/>
    <lineage>
        <taxon>Eukaryota</taxon>
        <taxon>Metazoa</taxon>
        <taxon>Ecdysozoa</taxon>
        <taxon>Nematoda</taxon>
        <taxon>Chromadorea</taxon>
        <taxon>Rhabditida</taxon>
        <taxon>Rhabditina</taxon>
        <taxon>Rhabditomorpha</taxon>
        <taxon>Strongyloidea</taxon>
        <taxon>Trichostrongylidae</taxon>
        <taxon>Teladorsagia</taxon>
    </lineage>
</organism>
<feature type="coiled-coil region" evidence="1">
    <location>
        <begin position="28"/>
        <end position="69"/>
    </location>
</feature>
<gene>
    <name evidence="2" type="ORF">TELCIR_23426</name>
</gene>
<protein>
    <submittedName>
        <fullName evidence="2">Uncharacterized protein</fullName>
    </submittedName>
</protein>
<evidence type="ECO:0000256" key="1">
    <source>
        <dbReference type="SAM" id="Coils"/>
    </source>
</evidence>
<sequence length="90" mass="10531">DLCVLGQDLLGSSTEESAPSTRSDGARVRELESELRIAKEVSVRLHEELEQAEEKRYKLEDEIFCMKEKVRELQTQNKWREARNKTDYAM</sequence>
<dbReference type="OrthoDB" id="10036174at2759"/>